<dbReference type="EMBL" id="UOFE01000006">
    <property type="protein sequence ID" value="VAW50761.1"/>
    <property type="molecule type" value="Genomic_DNA"/>
</dbReference>
<dbReference type="CDD" id="cd12797">
    <property type="entry name" value="M23_peptidase"/>
    <property type="match status" value="1"/>
</dbReference>
<dbReference type="Gene3D" id="3.10.450.350">
    <property type="match status" value="2"/>
</dbReference>
<evidence type="ECO:0000259" key="10">
    <source>
        <dbReference type="Pfam" id="PF19425"/>
    </source>
</evidence>
<dbReference type="PANTHER" id="PTHR21666:SF288">
    <property type="entry name" value="CELL DIVISION PROTEIN YTFB"/>
    <property type="match status" value="1"/>
</dbReference>
<dbReference type="Gene3D" id="2.70.70.10">
    <property type="entry name" value="Glucose Permease (Domain IIA)"/>
    <property type="match status" value="1"/>
</dbReference>
<organism evidence="11">
    <name type="scientific">hydrothermal vent metagenome</name>
    <dbReference type="NCBI Taxonomy" id="652676"/>
    <lineage>
        <taxon>unclassified sequences</taxon>
        <taxon>metagenomes</taxon>
        <taxon>ecological metagenomes</taxon>
    </lineage>
</organism>
<feature type="domain" description="Csd3-like second N-terminal" evidence="10">
    <location>
        <begin position="194"/>
        <end position="314"/>
    </location>
</feature>
<dbReference type="Pfam" id="PF19425">
    <property type="entry name" value="Csd3_N2"/>
    <property type="match status" value="1"/>
</dbReference>
<keyword evidence="8" id="KW-1133">Transmembrane helix</keyword>
<evidence type="ECO:0000256" key="8">
    <source>
        <dbReference type="SAM" id="Phobius"/>
    </source>
</evidence>
<proteinExistence type="predicted"/>
<keyword evidence="5" id="KW-0378">Hydrolase</keyword>
<evidence type="ECO:0000256" key="3">
    <source>
        <dbReference type="ARBA" id="ARBA00022670"/>
    </source>
</evidence>
<dbReference type="InterPro" id="IPR045834">
    <property type="entry name" value="Csd3_N2"/>
</dbReference>
<accession>A0A3B0W645</accession>
<dbReference type="InterPro" id="IPR011055">
    <property type="entry name" value="Dup_hybrid_motif"/>
</dbReference>
<reference evidence="11" key="1">
    <citation type="submission" date="2018-06" db="EMBL/GenBank/DDBJ databases">
        <authorList>
            <person name="Zhirakovskaya E."/>
        </authorList>
    </citation>
    <scope>NUCLEOTIDE SEQUENCE</scope>
</reference>
<keyword evidence="8" id="KW-0812">Transmembrane</keyword>
<keyword evidence="3" id="KW-0645">Protease</keyword>
<keyword evidence="4" id="KW-0479">Metal-binding</keyword>
<dbReference type="GO" id="GO:0004222">
    <property type="term" value="F:metalloendopeptidase activity"/>
    <property type="evidence" value="ECO:0007669"/>
    <property type="project" value="TreeGrafter"/>
</dbReference>
<keyword evidence="7" id="KW-0482">Metalloprotease</keyword>
<evidence type="ECO:0000256" key="4">
    <source>
        <dbReference type="ARBA" id="ARBA00022723"/>
    </source>
</evidence>
<evidence type="ECO:0000313" key="11">
    <source>
        <dbReference type="EMBL" id="VAW50761.1"/>
    </source>
</evidence>
<dbReference type="InterPro" id="IPR016047">
    <property type="entry name" value="M23ase_b-sheet_dom"/>
</dbReference>
<sequence>MSLISKDFRLNQPQSHQRGYVRIRWAMLAIAFVGIGAVIANTDSDSDTVANDALPAFEPVAQTPEKQAEEMARDSFSLSLPELQAQQKILDDANNLTPKQWREFKVKPGDNLARLFKRANIKPQQLDELMKSGKAVKTLRRIFPKDIIRVLSNNNGVLQALRYDIDHKSYLMVERTSGVLVAKTYNHIIETRETHASGIIDSSLFLAAQDAGISQNVIMELANIFGWDIDFALDIRKGDNFTVLYEELYRNGEKISDGNILAAEFTNNNKTYRAVRYTNPQTNRSEYFTADGKSMRKAFLRTPVNFTRISSRFTVNRYHPILHKFRSHKGVDYAAKRGTPIHSAGDGKVIFKGKKGGYGKVMIVQHGTKYTTLYAHLKTYNRKLRVGSKVKQGQTIAYVGSSGLATGPHLHYEFRVNGTHRNPLTVKLPVSSPVPKRYMADFELTTTPVFSQLNLVSRAQQVALADTAKN</sequence>
<gene>
    <name evidence="11" type="ORF">MNBD_GAMMA05-2689</name>
</gene>
<evidence type="ECO:0000256" key="7">
    <source>
        <dbReference type="ARBA" id="ARBA00023049"/>
    </source>
</evidence>
<dbReference type="GO" id="GO:0046872">
    <property type="term" value="F:metal ion binding"/>
    <property type="evidence" value="ECO:0007669"/>
    <property type="project" value="UniProtKB-KW"/>
</dbReference>
<keyword evidence="8" id="KW-0472">Membrane</keyword>
<dbReference type="GO" id="GO:0030313">
    <property type="term" value="C:cell envelope"/>
    <property type="evidence" value="ECO:0007669"/>
    <property type="project" value="UniProtKB-SubCell"/>
</dbReference>
<protein>
    <submittedName>
        <fullName evidence="11">Peptidase, M23/M37 family</fullName>
    </submittedName>
</protein>
<dbReference type="SUPFAM" id="SSF51261">
    <property type="entry name" value="Duplicated hybrid motif"/>
    <property type="match status" value="1"/>
</dbReference>
<feature type="transmembrane region" description="Helical" evidence="8">
    <location>
        <begin position="21"/>
        <end position="40"/>
    </location>
</feature>
<dbReference type="GO" id="GO:0006508">
    <property type="term" value="P:proteolysis"/>
    <property type="evidence" value="ECO:0007669"/>
    <property type="project" value="UniProtKB-KW"/>
</dbReference>
<dbReference type="FunFam" id="2.70.70.10:FF:000002">
    <property type="entry name" value="Murein DD-endopeptidase MepM"/>
    <property type="match status" value="1"/>
</dbReference>
<name>A0A3B0W645_9ZZZZ</name>
<comment type="cofactor">
    <cofactor evidence="1">
        <name>Zn(2+)</name>
        <dbReference type="ChEBI" id="CHEBI:29105"/>
    </cofactor>
</comment>
<evidence type="ECO:0000256" key="6">
    <source>
        <dbReference type="ARBA" id="ARBA00022833"/>
    </source>
</evidence>
<dbReference type="AlphaFoldDB" id="A0A3B0W645"/>
<evidence type="ECO:0000256" key="2">
    <source>
        <dbReference type="ARBA" id="ARBA00004196"/>
    </source>
</evidence>
<dbReference type="Pfam" id="PF01551">
    <property type="entry name" value="Peptidase_M23"/>
    <property type="match status" value="1"/>
</dbReference>
<evidence type="ECO:0000256" key="1">
    <source>
        <dbReference type="ARBA" id="ARBA00001947"/>
    </source>
</evidence>
<dbReference type="InterPro" id="IPR050570">
    <property type="entry name" value="Cell_wall_metabolism_enzyme"/>
</dbReference>
<evidence type="ECO:0000256" key="5">
    <source>
        <dbReference type="ARBA" id="ARBA00022801"/>
    </source>
</evidence>
<keyword evidence="6" id="KW-0862">Zinc</keyword>
<evidence type="ECO:0000259" key="9">
    <source>
        <dbReference type="Pfam" id="PF01551"/>
    </source>
</evidence>
<feature type="domain" description="M23ase beta-sheet core" evidence="9">
    <location>
        <begin position="327"/>
        <end position="423"/>
    </location>
</feature>
<dbReference type="PANTHER" id="PTHR21666">
    <property type="entry name" value="PEPTIDASE-RELATED"/>
    <property type="match status" value="1"/>
</dbReference>
<comment type="subcellular location">
    <subcellularLocation>
        <location evidence="2">Cell envelope</location>
    </subcellularLocation>
</comment>